<protein>
    <submittedName>
        <fullName evidence="4">Bifunctional 3'-5' exonuclease/DNA polymerase</fullName>
    </submittedName>
</protein>
<dbReference type="GO" id="GO:0003677">
    <property type="term" value="F:DNA binding"/>
    <property type="evidence" value="ECO:0007669"/>
    <property type="project" value="InterPro"/>
</dbReference>
<dbReference type="SUPFAM" id="SSF56672">
    <property type="entry name" value="DNA/RNA polymerases"/>
    <property type="match status" value="1"/>
</dbReference>
<keyword evidence="1" id="KW-0235">DNA replication</keyword>
<evidence type="ECO:0000313" key="4">
    <source>
        <dbReference type="EMBL" id="CAB4139987.1"/>
    </source>
</evidence>
<dbReference type="GO" id="GO:0004527">
    <property type="term" value="F:exonuclease activity"/>
    <property type="evidence" value="ECO:0007669"/>
    <property type="project" value="UniProtKB-KW"/>
</dbReference>
<keyword evidence="4" id="KW-0540">Nuclease</keyword>
<dbReference type="PANTHER" id="PTHR10133:SF27">
    <property type="entry name" value="DNA POLYMERASE NU"/>
    <property type="match status" value="1"/>
</dbReference>
<dbReference type="InterPro" id="IPR002298">
    <property type="entry name" value="DNA_polymerase_A"/>
</dbReference>
<keyword evidence="2" id="KW-1194">Viral DNA replication</keyword>
<keyword evidence="4" id="KW-0269">Exonuclease</keyword>
<dbReference type="GO" id="GO:0039693">
    <property type="term" value="P:viral DNA genome replication"/>
    <property type="evidence" value="ECO:0007669"/>
    <property type="project" value="UniProtKB-KW"/>
</dbReference>
<dbReference type="GO" id="GO:0006261">
    <property type="term" value="P:DNA-templated DNA replication"/>
    <property type="evidence" value="ECO:0007669"/>
    <property type="project" value="InterPro"/>
</dbReference>
<dbReference type="SMART" id="SM00482">
    <property type="entry name" value="POLAc"/>
    <property type="match status" value="1"/>
</dbReference>
<dbReference type="GO" id="GO:0003887">
    <property type="term" value="F:DNA-directed DNA polymerase activity"/>
    <property type="evidence" value="ECO:0007669"/>
    <property type="project" value="InterPro"/>
</dbReference>
<dbReference type="Gene3D" id="3.30.70.370">
    <property type="match status" value="1"/>
</dbReference>
<dbReference type="PANTHER" id="PTHR10133">
    <property type="entry name" value="DNA POLYMERASE I"/>
    <property type="match status" value="1"/>
</dbReference>
<organism evidence="4">
    <name type="scientific">uncultured Caudovirales phage</name>
    <dbReference type="NCBI Taxonomy" id="2100421"/>
    <lineage>
        <taxon>Viruses</taxon>
        <taxon>Duplodnaviria</taxon>
        <taxon>Heunggongvirae</taxon>
        <taxon>Uroviricota</taxon>
        <taxon>Caudoviricetes</taxon>
        <taxon>Peduoviridae</taxon>
        <taxon>Maltschvirus</taxon>
        <taxon>Maltschvirus maltsch</taxon>
    </lineage>
</organism>
<gene>
    <name evidence="4" type="ORF">UFOVP397_23</name>
</gene>
<evidence type="ECO:0000256" key="2">
    <source>
        <dbReference type="ARBA" id="ARBA00023109"/>
    </source>
</evidence>
<proteinExistence type="predicted"/>
<accession>A0A6J5M3N5</accession>
<dbReference type="InterPro" id="IPR001098">
    <property type="entry name" value="DNA-dir_DNA_pol_A_palm_dom"/>
</dbReference>
<evidence type="ECO:0000259" key="3">
    <source>
        <dbReference type="SMART" id="SM00482"/>
    </source>
</evidence>
<keyword evidence="4" id="KW-0378">Hydrolase</keyword>
<dbReference type="EMBL" id="LR796371">
    <property type="protein sequence ID" value="CAB4139987.1"/>
    <property type="molecule type" value="Genomic_DNA"/>
</dbReference>
<name>A0A6J5M3N5_9CAUD</name>
<dbReference type="GO" id="GO:0006302">
    <property type="term" value="P:double-strand break repair"/>
    <property type="evidence" value="ECO:0007669"/>
    <property type="project" value="TreeGrafter"/>
</dbReference>
<evidence type="ECO:0000256" key="1">
    <source>
        <dbReference type="ARBA" id="ARBA00022705"/>
    </source>
</evidence>
<sequence length="676" mass="75253">MPTLFWDSETRSLADIRKVGVYRYAEHPSTAHILSRFRLDDARQVEVRFGDPLPTEIRDALLDMNVRIVAHNATFERLLLRNVLAPRHGWPDVSRDLARWHCTMARARASGLPGSLEGALAGLGLPVQKDKEGHSLMLRMCRPRRLEADGTPVWWEDEPRLARLAEYCGVDVDGTRVLDRRLPPLAEGEHAIWAATEEINDRGVRFDLAFVEAARRTAEDARKDLDRKMHAVTCGEVRAASNVTALKEWLVRQGLEFLPPTDDDQDEDDDGAGFELRRADIIRMLADLRLPYMVAGRVVEPLVREALTIRLEAAKSSVKKLDSIAARADARGYVQGLLGYHGASTGRFTGTGGVQIQNFPRETVDNWDAAREALDLGAATVDALYGPPLDTVSKMLRGSIMPSGGCELISADYAAVELRGVAWLAGQTDLVEDLRAGARIYEQMAAKVFGRKPEEIGKDSRERWVGKQVVLGSGYQMGATKFEAMCAALGRPVESDLAKKAITTYRGAYPKISGLWAAMEGAARAAVLAEGKRITTADGRIAFRRDGDMLRLRLPSGRYLYYRKPEVELDQEHNREGVTYWGVDSRTRRWSKIRMFGGRWTENAVQALCRDLMILGMQRLRAAGYAIITTVHDEIVVEKPIGQGDVDEVVRLMCELPDWAAGFPLSAEGWKGDRYG</sequence>
<dbReference type="Pfam" id="PF00476">
    <property type="entry name" value="DNA_pol_A"/>
    <property type="match status" value="1"/>
</dbReference>
<dbReference type="InterPro" id="IPR043502">
    <property type="entry name" value="DNA/RNA_pol_sf"/>
</dbReference>
<reference evidence="4" key="1">
    <citation type="submission" date="2020-04" db="EMBL/GenBank/DDBJ databases">
        <authorList>
            <person name="Chiriac C."/>
            <person name="Salcher M."/>
            <person name="Ghai R."/>
            <person name="Kavagutti S V."/>
        </authorList>
    </citation>
    <scope>NUCLEOTIDE SEQUENCE</scope>
</reference>
<feature type="domain" description="DNA-directed DNA polymerase family A palm" evidence="3">
    <location>
        <begin position="393"/>
        <end position="643"/>
    </location>
</feature>
<dbReference type="Gene3D" id="1.10.150.20">
    <property type="entry name" value="5' to 3' exonuclease, C-terminal subdomain"/>
    <property type="match status" value="1"/>
</dbReference>